<dbReference type="AlphaFoldDB" id="A0A561DYJ9"/>
<gene>
    <name evidence="2" type="ORF">FB550_101466</name>
</gene>
<organism evidence="2 3">
    <name type="scientific">Neobacillus bataviensis</name>
    <dbReference type="NCBI Taxonomy" id="220685"/>
    <lineage>
        <taxon>Bacteria</taxon>
        <taxon>Bacillati</taxon>
        <taxon>Bacillota</taxon>
        <taxon>Bacilli</taxon>
        <taxon>Bacillales</taxon>
        <taxon>Bacillaceae</taxon>
        <taxon>Neobacillus</taxon>
    </lineage>
</organism>
<dbReference type="SUPFAM" id="SSF69304">
    <property type="entry name" value="Tricorn protease N-terminal domain"/>
    <property type="match status" value="1"/>
</dbReference>
<dbReference type="Gene3D" id="2.130.10.10">
    <property type="entry name" value="YVTN repeat-like/Quinoprotein amine dehydrogenase"/>
    <property type="match status" value="1"/>
</dbReference>
<dbReference type="GO" id="GO:0047487">
    <property type="term" value="F:oligogalacturonide lyase activity"/>
    <property type="evidence" value="ECO:0007669"/>
    <property type="project" value="InterPro"/>
</dbReference>
<comment type="caution">
    <text evidence="2">The sequence shown here is derived from an EMBL/GenBank/DDBJ whole genome shotgun (WGS) entry which is preliminary data.</text>
</comment>
<accession>A0A561DYJ9</accession>
<evidence type="ECO:0000259" key="1">
    <source>
        <dbReference type="Pfam" id="PF14583"/>
    </source>
</evidence>
<feature type="domain" description="Oligogalacturonate lyase" evidence="1">
    <location>
        <begin position="2"/>
        <end position="261"/>
    </location>
</feature>
<evidence type="ECO:0000313" key="3">
    <source>
        <dbReference type="Proteomes" id="UP000319671"/>
    </source>
</evidence>
<dbReference type="Proteomes" id="UP000319671">
    <property type="component" value="Unassembled WGS sequence"/>
</dbReference>
<reference evidence="2 3" key="1">
    <citation type="submission" date="2019-06" db="EMBL/GenBank/DDBJ databases">
        <title>Sorghum-associated microbial communities from plants grown in Nebraska, USA.</title>
        <authorList>
            <person name="Schachtman D."/>
        </authorList>
    </citation>
    <scope>NUCLEOTIDE SEQUENCE [LARGE SCALE GENOMIC DNA]</scope>
    <source>
        <strain evidence="2 3">2482</strain>
    </source>
</reference>
<dbReference type="GO" id="GO:0045490">
    <property type="term" value="P:pectin catabolic process"/>
    <property type="evidence" value="ECO:0007669"/>
    <property type="project" value="InterPro"/>
</dbReference>
<keyword evidence="2" id="KW-0456">Lyase</keyword>
<dbReference type="Pfam" id="PF14583">
    <property type="entry name" value="Pectate_lyase22"/>
    <property type="match status" value="1"/>
</dbReference>
<dbReference type="InterPro" id="IPR015943">
    <property type="entry name" value="WD40/YVTN_repeat-like_dom_sf"/>
</dbReference>
<dbReference type="EMBL" id="VIVN01000001">
    <property type="protein sequence ID" value="TWE08443.1"/>
    <property type="molecule type" value="Genomic_DNA"/>
</dbReference>
<dbReference type="InterPro" id="IPR027946">
    <property type="entry name" value="Ogl_dom"/>
</dbReference>
<evidence type="ECO:0000313" key="2">
    <source>
        <dbReference type="EMBL" id="TWE08443.1"/>
    </source>
</evidence>
<protein>
    <submittedName>
        <fullName evidence="2">Oligogalacturonide lyase</fullName>
    </submittedName>
</protein>
<proteinExistence type="predicted"/>
<keyword evidence="3" id="KW-1185">Reference proteome</keyword>
<sequence>MTGKEFPAEFKKYVDKKTGNTVWQLTADGSNNYHFYFTDNSFTLGDQEIYFLSDRSSVVPKKYNLFKMDINSGRIIQLTDEKEGINAGQHTKTPDSEIDVYGTGKVIKKLNTRTLEITVVYEEKENIRLGQPHISPDKKFIGFARNERVPIHYGANYKGFKETMYATKKGWITLVSMDGSKVMDMFEDTHWLGHFQFSPIDSTIAMFCHEGPWNLVHQRIWLLDITSRSVQPIYRQGEDDCIGHEFWTTDGKIFFDNRRKGHDGTITVDKTQATIKEDATDQVPFIGLADHEGTILRTIDLPYYCNHYHSDKECNLIVGDEVEDLVLIGISGWKLLLRRFAHTILAGLHTRRTVIQLLAGIIKKSCSLQTEKVPPIFIWLTYQIIIRLAILHRLVFLVSVHKPV</sequence>
<name>A0A561DYJ9_9BACI</name>